<comment type="similarity">
    <text evidence="2">Belongs to the VirD4/TraG family.</text>
</comment>
<evidence type="ECO:0000256" key="2">
    <source>
        <dbReference type="ARBA" id="ARBA00008806"/>
    </source>
</evidence>
<feature type="transmembrane region" description="Helical" evidence="8">
    <location>
        <begin position="20"/>
        <end position="43"/>
    </location>
</feature>
<dbReference type="PATRIC" id="fig|1244083.3.peg.1893"/>
<comment type="caution">
    <text evidence="9">The sequence shown here is derived from an EMBL/GenBank/DDBJ whole genome shotgun (WGS) entry which is preliminary data.</text>
</comment>
<name>M5IDY7_9BACT</name>
<evidence type="ECO:0000256" key="1">
    <source>
        <dbReference type="ARBA" id="ARBA00004651"/>
    </source>
</evidence>
<evidence type="ECO:0000313" key="10">
    <source>
        <dbReference type="Proteomes" id="UP000011939"/>
    </source>
</evidence>
<dbReference type="Proteomes" id="UP000011939">
    <property type="component" value="Unassembled WGS sequence"/>
</dbReference>
<evidence type="ECO:0008006" key="11">
    <source>
        <dbReference type="Google" id="ProtNLM"/>
    </source>
</evidence>
<evidence type="ECO:0000256" key="8">
    <source>
        <dbReference type="SAM" id="Phobius"/>
    </source>
</evidence>
<keyword evidence="6 8" id="KW-0472">Membrane</keyword>
<dbReference type="STRING" id="1244083.CSUNSWCD_651"/>
<dbReference type="PANTHER" id="PTHR37937">
    <property type="entry name" value="CONJUGATIVE TRANSFER: DNA TRANSPORT"/>
    <property type="match status" value="1"/>
</dbReference>
<dbReference type="GO" id="GO:0005886">
    <property type="term" value="C:plasma membrane"/>
    <property type="evidence" value="ECO:0007669"/>
    <property type="project" value="UniProtKB-SubCell"/>
</dbReference>
<keyword evidence="3" id="KW-1003">Cell membrane</keyword>
<dbReference type="Pfam" id="PF02534">
    <property type="entry name" value="T4SS-DNA_transf"/>
    <property type="match status" value="1"/>
</dbReference>
<dbReference type="CDD" id="cd01127">
    <property type="entry name" value="TrwB_TraG_TraD_VirD4"/>
    <property type="match status" value="2"/>
</dbReference>
<evidence type="ECO:0000313" key="9">
    <source>
        <dbReference type="EMBL" id="EKU10577.1"/>
    </source>
</evidence>
<keyword evidence="4 8" id="KW-0812">Transmembrane</keyword>
<dbReference type="InterPro" id="IPR003688">
    <property type="entry name" value="TraG/VirD4"/>
</dbReference>
<evidence type="ECO:0000256" key="6">
    <source>
        <dbReference type="ARBA" id="ARBA00023136"/>
    </source>
</evidence>
<keyword evidence="5 8" id="KW-1133">Transmembrane helix</keyword>
<proteinExistence type="inferred from homology"/>
<organism evidence="9 10">
    <name type="scientific">Campylobacter showae CSUNSWCD</name>
    <dbReference type="NCBI Taxonomy" id="1244083"/>
    <lineage>
        <taxon>Bacteria</taxon>
        <taxon>Pseudomonadati</taxon>
        <taxon>Campylobacterota</taxon>
        <taxon>Epsilonproteobacteria</taxon>
        <taxon>Campylobacterales</taxon>
        <taxon>Campylobacteraceae</taxon>
        <taxon>Campylobacter</taxon>
    </lineage>
</organism>
<dbReference type="AlphaFoldDB" id="M5IDY7"/>
<protein>
    <recommendedName>
        <fullName evidence="11">VirD4</fullName>
    </recommendedName>
</protein>
<comment type="subcellular location">
    <subcellularLocation>
        <location evidence="1">Cell membrane</location>
        <topology evidence="1">Multi-pass membrane protein</topology>
    </subcellularLocation>
</comment>
<sequence>MREQKGRKMDSSKEFTAKRWAWAFFVSLIMGVVLYLAVVKVIFNPDLIKVPAVAYKILINIGAPTLKLKAYVALFTLIAPFLVVFTWWLLPYFRDGEDYGSARFATPEDFPKMNINYKNGLVLGCHNIDSDNPQFLRATQPLSTLVVAPPGSGKTAGMIIPNLLSVPASCVTLDIKGELYKKTAGYRQKYFNNEIQLFSPFSWDNTLFFNPFDRSIVKDMEYIHIKKLAEQIASTIFVGEKGSENDHWIKSARTMFVFFAEYFMQKDKHATLAQLAQAPKADYFEYLDEKFGEEAMKEIDEDDPDKERERDYDVDTFKIWLKQTSFDESIDESTRNQARAYARAADNEFASIKSTYDTFMTVFSNPQVANATSKMSFTFEDLRAKRISMYVVVQTEDIEILAPLIRIFIETLFKKLMSGEECSDPERFIYFFGDEFVRFGKMPFLLEAPALCRSYGLLPVFVTQSYEQIKKYYGEDDMNIVKNNSGYHVIFNMNSDKDAEDTSKLIGDYTNIKISKSQGNMELFKSNISKSKEAKKLVTAQDLKNQDSSDILILVKGFYKMPIKAKVPYWFKMAQWKGADKLEVEAKDDQGEAAVKQDAYTAKKGSEKEAKGEVNTAQNGSSEIKPADDKRQQRDELLKALKIKVDRE</sequence>
<feature type="transmembrane region" description="Helical" evidence="8">
    <location>
        <begin position="70"/>
        <end position="90"/>
    </location>
</feature>
<dbReference type="SUPFAM" id="SSF52540">
    <property type="entry name" value="P-loop containing nucleoside triphosphate hydrolases"/>
    <property type="match status" value="1"/>
</dbReference>
<feature type="region of interest" description="Disordered" evidence="7">
    <location>
        <begin position="590"/>
        <end position="633"/>
    </location>
</feature>
<dbReference type="Gene3D" id="3.40.50.300">
    <property type="entry name" value="P-loop containing nucleotide triphosphate hydrolases"/>
    <property type="match status" value="1"/>
</dbReference>
<dbReference type="eggNOG" id="COG3505">
    <property type="taxonomic scope" value="Bacteria"/>
</dbReference>
<dbReference type="PANTHER" id="PTHR37937:SF1">
    <property type="entry name" value="CONJUGATIVE TRANSFER: DNA TRANSPORT"/>
    <property type="match status" value="1"/>
</dbReference>
<evidence type="ECO:0000256" key="4">
    <source>
        <dbReference type="ARBA" id="ARBA00022692"/>
    </source>
</evidence>
<reference evidence="9 10" key="1">
    <citation type="journal article" date="2013" name="Genome Announc.">
        <title>Genome Sequence of Campylobacter showae UNSWCD, Isolated from a Patient with Crohn's Disease.</title>
        <authorList>
            <person name="Tay A.P."/>
            <person name="Kaakoush N.O."/>
            <person name="Deshpande N.P."/>
            <person name="Chen Z."/>
            <person name="Mitchell H."/>
            <person name="Wilkins M.R."/>
        </authorList>
    </citation>
    <scope>NUCLEOTIDE SEQUENCE [LARGE SCALE GENOMIC DNA]</scope>
    <source>
        <strain evidence="9 10">CSUNSWCD</strain>
    </source>
</reference>
<dbReference type="InterPro" id="IPR027417">
    <property type="entry name" value="P-loop_NTPase"/>
</dbReference>
<evidence type="ECO:0000256" key="7">
    <source>
        <dbReference type="SAM" id="MobiDB-lite"/>
    </source>
</evidence>
<accession>M5IDY7</accession>
<gene>
    <name evidence="9" type="ORF">CSUNSWCD_651</name>
</gene>
<dbReference type="EMBL" id="AMZQ01000011">
    <property type="protein sequence ID" value="EKU10577.1"/>
    <property type="molecule type" value="Genomic_DNA"/>
</dbReference>
<dbReference type="InterPro" id="IPR051539">
    <property type="entry name" value="T4SS-coupling_protein"/>
</dbReference>
<evidence type="ECO:0000256" key="5">
    <source>
        <dbReference type="ARBA" id="ARBA00022989"/>
    </source>
</evidence>
<evidence type="ECO:0000256" key="3">
    <source>
        <dbReference type="ARBA" id="ARBA00022475"/>
    </source>
</evidence>